<dbReference type="AlphaFoldDB" id="A0A7L1S2U3"/>
<dbReference type="PROSITE" id="PS50923">
    <property type="entry name" value="SUSHI"/>
    <property type="match status" value="1"/>
</dbReference>
<dbReference type="Gene3D" id="2.10.70.10">
    <property type="entry name" value="Complement Module, domain 1"/>
    <property type="match status" value="1"/>
</dbReference>
<evidence type="ECO:0000256" key="2">
    <source>
        <dbReference type="ARBA" id="ARBA00022729"/>
    </source>
</evidence>
<reference evidence="9" key="1">
    <citation type="submission" date="2019-09" db="EMBL/GenBank/DDBJ databases">
        <title>Bird 10,000 Genomes (B10K) Project - Family phase.</title>
        <authorList>
            <person name="Zhang G."/>
        </authorList>
    </citation>
    <scope>NUCLEOTIDE SEQUENCE [LARGE SCALE GENOMIC DNA]</scope>
</reference>
<dbReference type="EMBL" id="VXBM01001306">
    <property type="protein sequence ID" value="NXO43693.1"/>
    <property type="molecule type" value="Genomic_DNA"/>
</dbReference>
<dbReference type="PANTHER" id="PTHR46393">
    <property type="entry name" value="SUSHI DOMAIN-CONTAINING PROTEIN"/>
    <property type="match status" value="1"/>
</dbReference>
<evidence type="ECO:0000256" key="4">
    <source>
        <dbReference type="ARBA" id="ARBA00023157"/>
    </source>
</evidence>
<keyword evidence="4 6" id="KW-1015">Disulfide bond</keyword>
<feature type="non-terminal residue" evidence="8">
    <location>
        <position position="84"/>
    </location>
</feature>
<dbReference type="SMART" id="SM00032">
    <property type="entry name" value="CCP"/>
    <property type="match status" value="1"/>
</dbReference>
<dbReference type="OrthoDB" id="5804959at2759"/>
<evidence type="ECO:0000313" key="8">
    <source>
        <dbReference type="EMBL" id="NXO43693.1"/>
    </source>
</evidence>
<dbReference type="SUPFAM" id="SSF57535">
    <property type="entry name" value="Complement control module/SCR domain"/>
    <property type="match status" value="1"/>
</dbReference>
<comment type="caution">
    <text evidence="8">The sequence shown here is derived from an EMBL/GenBank/DDBJ whole genome shotgun (WGS) entry which is preliminary data.</text>
</comment>
<proteinExistence type="predicted"/>
<keyword evidence="9" id="KW-1185">Reference proteome</keyword>
<dbReference type="PANTHER" id="PTHR46393:SF7">
    <property type="entry name" value="COMPLEMENT C2"/>
    <property type="match status" value="1"/>
</dbReference>
<evidence type="ECO:0000313" key="9">
    <source>
        <dbReference type="Proteomes" id="UP000572057"/>
    </source>
</evidence>
<accession>A0A7L1S2U3</accession>
<evidence type="ECO:0000259" key="7">
    <source>
        <dbReference type="PROSITE" id="PS50923"/>
    </source>
</evidence>
<evidence type="ECO:0000256" key="6">
    <source>
        <dbReference type="PROSITE-ProRule" id="PRU00302"/>
    </source>
</evidence>
<evidence type="ECO:0000256" key="5">
    <source>
        <dbReference type="ARBA" id="ARBA00023180"/>
    </source>
</evidence>
<sequence length="84" mass="9279">GKTFLPLPFPAVGCPSPRVRYGSVYPRRYYYRIRDTVTFSCHPGYTLRGPRSSTCGADFRWDPPLPECRKGECPAAPAAGKAPS</sequence>
<keyword evidence="5" id="KW-0325">Glycoprotein</keyword>
<feature type="non-terminal residue" evidence="8">
    <location>
        <position position="1"/>
    </location>
</feature>
<dbReference type="InterPro" id="IPR000436">
    <property type="entry name" value="Sushi_SCR_CCP_dom"/>
</dbReference>
<dbReference type="Proteomes" id="UP000572057">
    <property type="component" value="Unassembled WGS sequence"/>
</dbReference>
<keyword evidence="3" id="KW-0677">Repeat</keyword>
<name>A0A7L1S2U3_9PASS</name>
<evidence type="ECO:0000256" key="1">
    <source>
        <dbReference type="ARBA" id="ARBA00022659"/>
    </source>
</evidence>
<dbReference type="CDD" id="cd00033">
    <property type="entry name" value="CCP"/>
    <property type="match status" value="1"/>
</dbReference>
<comment type="caution">
    <text evidence="6">Lacks conserved residue(s) required for the propagation of feature annotation.</text>
</comment>
<dbReference type="InterPro" id="IPR035976">
    <property type="entry name" value="Sushi/SCR/CCP_sf"/>
</dbReference>
<organism evidence="8 9">
    <name type="scientific">Helopsaltes ochotensis</name>
    <name type="common">Middendorff's grasshopper-warbler</name>
    <dbReference type="NCBI Taxonomy" id="3150915"/>
    <lineage>
        <taxon>Eukaryota</taxon>
        <taxon>Metazoa</taxon>
        <taxon>Chordata</taxon>
        <taxon>Craniata</taxon>
        <taxon>Vertebrata</taxon>
        <taxon>Euteleostomi</taxon>
        <taxon>Archelosauria</taxon>
        <taxon>Archosauria</taxon>
        <taxon>Dinosauria</taxon>
        <taxon>Saurischia</taxon>
        <taxon>Theropoda</taxon>
        <taxon>Coelurosauria</taxon>
        <taxon>Aves</taxon>
        <taxon>Neognathae</taxon>
        <taxon>Neoaves</taxon>
        <taxon>Telluraves</taxon>
        <taxon>Australaves</taxon>
        <taxon>Passeriformes</taxon>
        <taxon>Sylvioidea</taxon>
        <taxon>Locustellidae</taxon>
        <taxon>Helopsaltes</taxon>
    </lineage>
</organism>
<dbReference type="Pfam" id="PF00084">
    <property type="entry name" value="Sushi"/>
    <property type="match status" value="1"/>
</dbReference>
<keyword evidence="1 6" id="KW-0768">Sushi</keyword>
<feature type="domain" description="Sushi" evidence="7">
    <location>
        <begin position="12"/>
        <end position="70"/>
    </location>
</feature>
<keyword evidence="2" id="KW-0732">Signal</keyword>
<gene>
    <name evidence="8" type="primary">Cr2_2</name>
    <name evidence="8" type="ORF">LOCOCH_R15885</name>
</gene>
<dbReference type="FunFam" id="2.10.70.10:FF:000014">
    <property type="entry name" value="Membrane cofactor protein"/>
    <property type="match status" value="1"/>
</dbReference>
<feature type="disulfide bond" evidence="6">
    <location>
        <begin position="41"/>
        <end position="68"/>
    </location>
</feature>
<evidence type="ECO:0000256" key="3">
    <source>
        <dbReference type="ARBA" id="ARBA00022737"/>
    </source>
</evidence>
<protein>
    <submittedName>
        <fullName evidence="8">CR2 protein</fullName>
    </submittedName>
</protein>